<dbReference type="Proteomes" id="UP000655287">
    <property type="component" value="Unassembled WGS sequence"/>
</dbReference>
<protein>
    <submittedName>
        <fullName evidence="2">Uncharacterized protein</fullName>
    </submittedName>
</protein>
<dbReference type="AlphaFoldDB" id="A0A919V4J2"/>
<feature type="region of interest" description="Disordered" evidence="1">
    <location>
        <begin position="51"/>
        <end position="109"/>
    </location>
</feature>
<dbReference type="RefSeq" id="WP_203993228.1">
    <property type="nucleotide sequence ID" value="NZ_BOOU01000091.1"/>
</dbReference>
<comment type="caution">
    <text evidence="2">The sequence shown here is derived from an EMBL/GenBank/DDBJ whole genome shotgun (WGS) entry which is preliminary data.</text>
</comment>
<evidence type="ECO:0000313" key="2">
    <source>
        <dbReference type="EMBL" id="GII81253.1"/>
    </source>
</evidence>
<reference evidence="2" key="1">
    <citation type="submission" date="2021-01" db="EMBL/GenBank/DDBJ databases">
        <title>Whole genome shotgun sequence of Sphaerisporangium rufum NBRC 109079.</title>
        <authorList>
            <person name="Komaki H."/>
            <person name="Tamura T."/>
        </authorList>
    </citation>
    <scope>NUCLEOTIDE SEQUENCE</scope>
    <source>
        <strain evidence="2">NBRC 109079</strain>
    </source>
</reference>
<sequence length="109" mass="11472">MDLSWQTAVSLSCAAIVAAVVPGTIGYTTARLERADRQQAEIMRLRAEVRAARTSGGQAATGCREGGQDSTRGRRPAPEGPPAGWPGRPPALWPPGARTGRSPLTPARR</sequence>
<organism evidence="2 3">
    <name type="scientific">Sphaerisporangium rufum</name>
    <dbReference type="NCBI Taxonomy" id="1381558"/>
    <lineage>
        <taxon>Bacteria</taxon>
        <taxon>Bacillati</taxon>
        <taxon>Actinomycetota</taxon>
        <taxon>Actinomycetes</taxon>
        <taxon>Streptosporangiales</taxon>
        <taxon>Streptosporangiaceae</taxon>
        <taxon>Sphaerisporangium</taxon>
    </lineage>
</organism>
<accession>A0A919V4J2</accession>
<feature type="compositionally biased region" description="Pro residues" evidence="1">
    <location>
        <begin position="78"/>
        <end position="93"/>
    </location>
</feature>
<evidence type="ECO:0000256" key="1">
    <source>
        <dbReference type="SAM" id="MobiDB-lite"/>
    </source>
</evidence>
<dbReference type="EMBL" id="BOOU01000091">
    <property type="protein sequence ID" value="GII81253.1"/>
    <property type="molecule type" value="Genomic_DNA"/>
</dbReference>
<evidence type="ECO:0000313" key="3">
    <source>
        <dbReference type="Proteomes" id="UP000655287"/>
    </source>
</evidence>
<name>A0A919V4J2_9ACTN</name>
<gene>
    <name evidence="2" type="ORF">Sru01_62350</name>
</gene>
<keyword evidence="3" id="KW-1185">Reference proteome</keyword>
<proteinExistence type="predicted"/>